<protein>
    <submittedName>
        <fullName evidence="1">Uncharacterized protein</fullName>
    </submittedName>
</protein>
<reference evidence="1 2" key="1">
    <citation type="submission" date="2020-08" db="EMBL/GenBank/DDBJ databases">
        <title>Genomic Encyclopedia of Type Strains, Phase III (KMG-III): the genomes of soil and plant-associated and newly described type strains.</title>
        <authorList>
            <person name="Whitman W."/>
        </authorList>
    </citation>
    <scope>NUCLEOTIDE SEQUENCE [LARGE SCALE GENOMIC DNA]</scope>
    <source>
        <strain evidence="1 2">CECT 3226</strain>
    </source>
</reference>
<gene>
    <name evidence="1" type="ORF">FHS32_005692</name>
</gene>
<dbReference type="Proteomes" id="UP000568022">
    <property type="component" value="Unassembled WGS sequence"/>
</dbReference>
<accession>A0A7W8FC24</accession>
<dbReference type="AlphaFoldDB" id="A0A7W8FC24"/>
<sequence>MPTIEVDARRLAELINVSSCTSLGLLEPSALHAMIEESPEIIQVGIGRRSTFRGTYGDRYSISDDFRNNRLGWSGFFGVLDEDDSPIGLFSLRGGGWSLIGLIDENVESVVAALVRPPLSHEWPQGTERA</sequence>
<name>A0A7W8FC24_9ACTN</name>
<evidence type="ECO:0000313" key="2">
    <source>
        <dbReference type="Proteomes" id="UP000568022"/>
    </source>
</evidence>
<keyword evidence="2" id="KW-1185">Reference proteome</keyword>
<evidence type="ECO:0000313" key="1">
    <source>
        <dbReference type="EMBL" id="MBB5128915.1"/>
    </source>
</evidence>
<organism evidence="1 2">
    <name type="scientific">Streptomyces griseoloalbus</name>
    <dbReference type="NCBI Taxonomy" id="67303"/>
    <lineage>
        <taxon>Bacteria</taxon>
        <taxon>Bacillati</taxon>
        <taxon>Actinomycetota</taxon>
        <taxon>Actinomycetes</taxon>
        <taxon>Kitasatosporales</taxon>
        <taxon>Streptomycetaceae</taxon>
        <taxon>Streptomyces</taxon>
    </lineage>
</organism>
<proteinExistence type="predicted"/>
<comment type="caution">
    <text evidence="1">The sequence shown here is derived from an EMBL/GenBank/DDBJ whole genome shotgun (WGS) entry which is preliminary data.</text>
</comment>
<dbReference type="EMBL" id="JACHJE010000015">
    <property type="protein sequence ID" value="MBB5128915.1"/>
    <property type="molecule type" value="Genomic_DNA"/>
</dbReference>